<keyword evidence="3" id="KW-1185">Reference proteome</keyword>
<evidence type="ECO:0000313" key="2">
    <source>
        <dbReference type="EMBL" id="PZC71243.1"/>
    </source>
</evidence>
<dbReference type="Proteomes" id="UP000249218">
    <property type="component" value="Unassembled WGS sequence"/>
</dbReference>
<evidence type="ECO:0000313" key="3">
    <source>
        <dbReference type="Proteomes" id="UP000249218"/>
    </source>
</evidence>
<dbReference type="InterPro" id="IPR036691">
    <property type="entry name" value="Endo/exonu/phosph_ase_sf"/>
</dbReference>
<name>A0A2W1BHU6_HELAM</name>
<accession>A0A2W1BHU6</accession>
<feature type="region of interest" description="Disordered" evidence="1">
    <location>
        <begin position="1"/>
        <end position="43"/>
    </location>
</feature>
<proteinExistence type="predicted"/>
<dbReference type="AlphaFoldDB" id="A0A2W1BHU6"/>
<protein>
    <recommendedName>
        <fullName evidence="4">Endonuclease/exonuclease/phosphatase domain-containing protein</fullName>
    </recommendedName>
</protein>
<sequence>MRSTETRPPVPGSSAIPGAGSGQGTGGAGGAKNLRKRSGYPPPRRLALVTHNIRILRPEEKICELEEELSKLHWDIIGLCEVRREGEDTVTLKSGNLLYYREGDQKSQGGVGFFVHKSLVNNITTINSVSNRVIYLILRISERYSLKVIQVYAPTSSHSDDEVETMYEDVGKKSCDELRVGQFGYEQRNPRGQRLADFLEKEELFMMNSFFQKPPHRKWTWLSPDGFTRNEIDFFMTDKKRIFSDVSVINRVKTGSDHRIVRASLNINVKLERSSLMKSTLRPTRSHIQNPESFQLKLSNRFACLENLVSVDEINDGLVETVRTVGSKFFRPCRKDRPQKLTEQTLNLMAERRLLQLQSSHDAKSYRQLNRRISKSLRHDLRLFNTNRVKETIQQNQGSKVSTQIMYGWYHTLFIKERPYI</sequence>
<organism evidence="2 3">
    <name type="scientific">Helicoverpa armigera</name>
    <name type="common">Cotton bollworm</name>
    <name type="synonym">Heliothis armigera</name>
    <dbReference type="NCBI Taxonomy" id="29058"/>
    <lineage>
        <taxon>Eukaryota</taxon>
        <taxon>Metazoa</taxon>
        <taxon>Ecdysozoa</taxon>
        <taxon>Arthropoda</taxon>
        <taxon>Hexapoda</taxon>
        <taxon>Insecta</taxon>
        <taxon>Pterygota</taxon>
        <taxon>Neoptera</taxon>
        <taxon>Endopterygota</taxon>
        <taxon>Lepidoptera</taxon>
        <taxon>Glossata</taxon>
        <taxon>Ditrysia</taxon>
        <taxon>Noctuoidea</taxon>
        <taxon>Noctuidae</taxon>
        <taxon>Heliothinae</taxon>
        <taxon>Helicoverpa</taxon>
    </lineage>
</organism>
<dbReference type="SUPFAM" id="SSF56219">
    <property type="entry name" value="DNase I-like"/>
    <property type="match status" value="1"/>
</dbReference>
<evidence type="ECO:0000256" key="1">
    <source>
        <dbReference type="SAM" id="MobiDB-lite"/>
    </source>
</evidence>
<dbReference type="OrthoDB" id="407509at2759"/>
<feature type="compositionally biased region" description="Gly residues" evidence="1">
    <location>
        <begin position="19"/>
        <end position="30"/>
    </location>
</feature>
<dbReference type="Gene3D" id="3.60.10.10">
    <property type="entry name" value="Endonuclease/exonuclease/phosphatase"/>
    <property type="match status" value="1"/>
</dbReference>
<gene>
    <name evidence="2" type="primary">HaOG213755</name>
    <name evidence="2" type="ORF">B5X24_HaOG213755</name>
</gene>
<evidence type="ECO:0008006" key="4">
    <source>
        <dbReference type="Google" id="ProtNLM"/>
    </source>
</evidence>
<dbReference type="EMBL" id="KZ150353">
    <property type="protein sequence ID" value="PZC71243.1"/>
    <property type="molecule type" value="Genomic_DNA"/>
</dbReference>
<reference evidence="2 3" key="1">
    <citation type="journal article" date="2017" name="BMC Biol.">
        <title>Genomic innovations, transcriptional plasticity and gene loss underlying the evolution and divergence of two highly polyphagous and invasive Helicoverpa pest species.</title>
        <authorList>
            <person name="Pearce S.L."/>
            <person name="Clarke D.F."/>
            <person name="East P.D."/>
            <person name="Elfekih S."/>
            <person name="Gordon K.H."/>
            <person name="Jermiin L.S."/>
            <person name="McGaughran A."/>
            <person name="Oakeshott J.G."/>
            <person name="Papanikolaou A."/>
            <person name="Perera O.P."/>
            <person name="Rane R.V."/>
            <person name="Richards S."/>
            <person name="Tay W.T."/>
            <person name="Walsh T.K."/>
            <person name="Anderson A."/>
            <person name="Anderson C.J."/>
            <person name="Asgari S."/>
            <person name="Board P.G."/>
            <person name="Bretschneider A."/>
            <person name="Campbell P.M."/>
            <person name="Chertemps T."/>
            <person name="Christeller J.T."/>
            <person name="Coppin C.W."/>
            <person name="Downes S.J."/>
            <person name="Duan G."/>
            <person name="Farnsworth C.A."/>
            <person name="Good R.T."/>
            <person name="Han L.B."/>
            <person name="Han Y.C."/>
            <person name="Hatje K."/>
            <person name="Horne I."/>
            <person name="Huang Y.P."/>
            <person name="Hughes D.S."/>
            <person name="Jacquin-Joly E."/>
            <person name="James W."/>
            <person name="Jhangiani S."/>
            <person name="Kollmar M."/>
            <person name="Kuwar S.S."/>
            <person name="Li S."/>
            <person name="Liu N.Y."/>
            <person name="Maibeche M.T."/>
            <person name="Miller J.R."/>
            <person name="Montagne N."/>
            <person name="Perry T."/>
            <person name="Qu J."/>
            <person name="Song S.V."/>
            <person name="Sutton G.G."/>
            <person name="Vogel H."/>
            <person name="Walenz B.P."/>
            <person name="Xu W."/>
            <person name="Zhang H.J."/>
            <person name="Zou Z."/>
            <person name="Batterham P."/>
            <person name="Edwards O.R."/>
            <person name="Feyereisen R."/>
            <person name="Gibbs R.A."/>
            <person name="Heckel D.G."/>
            <person name="McGrath A."/>
            <person name="Robin C."/>
            <person name="Scherer S.E."/>
            <person name="Worley K.C."/>
            <person name="Wu Y.D."/>
        </authorList>
    </citation>
    <scope>NUCLEOTIDE SEQUENCE [LARGE SCALE GENOMIC DNA]</scope>
    <source>
        <strain evidence="2">Harm_GR_Male_#8</strain>
        <tissue evidence="2">Whole organism</tissue>
    </source>
</reference>